<feature type="transmembrane region" description="Helical" evidence="4">
    <location>
        <begin position="86"/>
        <end position="107"/>
    </location>
</feature>
<dbReference type="Gene3D" id="1.10.10.1320">
    <property type="entry name" value="Anti-sigma factor, zinc-finger domain"/>
    <property type="match status" value="1"/>
</dbReference>
<keyword evidence="4" id="KW-0812">Transmembrane</keyword>
<keyword evidence="2" id="KW-0804">Transcription</keyword>
<keyword evidence="4" id="KW-1133">Transmembrane helix</keyword>
<keyword evidence="7" id="KW-1185">Reference proteome</keyword>
<gene>
    <name evidence="6" type="ORF">GCM10009560_63530</name>
</gene>
<protein>
    <recommendedName>
        <fullName evidence="5">Putative zinc-finger domain-containing protein</fullName>
    </recommendedName>
</protein>
<dbReference type="Pfam" id="PF13490">
    <property type="entry name" value="zf-HC2"/>
    <property type="match status" value="1"/>
</dbReference>
<evidence type="ECO:0000256" key="1">
    <source>
        <dbReference type="ARBA" id="ARBA00023015"/>
    </source>
</evidence>
<dbReference type="InterPro" id="IPR041916">
    <property type="entry name" value="Anti_sigma_zinc_sf"/>
</dbReference>
<evidence type="ECO:0000256" key="4">
    <source>
        <dbReference type="SAM" id="Phobius"/>
    </source>
</evidence>
<evidence type="ECO:0000256" key="2">
    <source>
        <dbReference type="ARBA" id="ARBA00023163"/>
    </source>
</evidence>
<dbReference type="EMBL" id="BAAAHQ010000041">
    <property type="protein sequence ID" value="GAA0947249.1"/>
    <property type="molecule type" value="Genomic_DNA"/>
</dbReference>
<feature type="region of interest" description="Disordered" evidence="3">
    <location>
        <begin position="108"/>
        <end position="178"/>
    </location>
</feature>
<evidence type="ECO:0000259" key="5">
    <source>
        <dbReference type="Pfam" id="PF13490"/>
    </source>
</evidence>
<accession>A0ABN1QV74</accession>
<dbReference type="Proteomes" id="UP001501578">
    <property type="component" value="Unassembled WGS sequence"/>
</dbReference>
<feature type="domain" description="Putative zinc-finger" evidence="5">
    <location>
        <begin position="4"/>
        <end position="37"/>
    </location>
</feature>
<feature type="compositionally biased region" description="Low complexity" evidence="3">
    <location>
        <begin position="117"/>
        <end position="138"/>
    </location>
</feature>
<sequence>MMTCEEVRLSLGAHALGALDPEEALEVDTHLATCEACGGELEELAGVAAFLGKVAEPDVVVVERPPRGVLDRLLADRARRRRRGRLWLAVAASVAVLGTGGAVWSAVQSGGGTSVQTASAPAADAAPEAGTEAGPDAASAKAENSGEDSAAVAPRAEDVPQTMNSPLDAGPSALDRTAKGGAGEAFVGQAGRVSVTMTATPAGKGSEVAVSVAGVPEGRTLTLVVLGPGGRKEQAATWVVGPEQYTAAGEAKHAVRLPVKEISGFEVLDAEGTVVVRSKSR</sequence>
<evidence type="ECO:0000313" key="7">
    <source>
        <dbReference type="Proteomes" id="UP001501578"/>
    </source>
</evidence>
<proteinExistence type="predicted"/>
<keyword evidence="4" id="KW-0472">Membrane</keyword>
<evidence type="ECO:0000256" key="3">
    <source>
        <dbReference type="SAM" id="MobiDB-lite"/>
    </source>
</evidence>
<reference evidence="6 7" key="1">
    <citation type="journal article" date="2019" name="Int. J. Syst. Evol. Microbiol.">
        <title>The Global Catalogue of Microorganisms (GCM) 10K type strain sequencing project: providing services to taxonomists for standard genome sequencing and annotation.</title>
        <authorList>
            <consortium name="The Broad Institute Genomics Platform"/>
            <consortium name="The Broad Institute Genome Sequencing Center for Infectious Disease"/>
            <person name="Wu L."/>
            <person name="Ma J."/>
        </authorList>
    </citation>
    <scope>NUCLEOTIDE SEQUENCE [LARGE SCALE GENOMIC DNA]</scope>
    <source>
        <strain evidence="6 7">JCM 11136</strain>
    </source>
</reference>
<comment type="caution">
    <text evidence="6">The sequence shown here is derived from an EMBL/GenBank/DDBJ whole genome shotgun (WGS) entry which is preliminary data.</text>
</comment>
<dbReference type="InterPro" id="IPR027383">
    <property type="entry name" value="Znf_put"/>
</dbReference>
<name>A0ABN1QV74_9ACTN</name>
<evidence type="ECO:0000313" key="6">
    <source>
        <dbReference type="EMBL" id="GAA0947249.1"/>
    </source>
</evidence>
<organism evidence="6 7">
    <name type="scientific">Nonomuraea longicatena</name>
    <dbReference type="NCBI Taxonomy" id="83682"/>
    <lineage>
        <taxon>Bacteria</taxon>
        <taxon>Bacillati</taxon>
        <taxon>Actinomycetota</taxon>
        <taxon>Actinomycetes</taxon>
        <taxon>Streptosporangiales</taxon>
        <taxon>Streptosporangiaceae</taxon>
        <taxon>Nonomuraea</taxon>
    </lineage>
</organism>
<keyword evidence="1" id="KW-0805">Transcription regulation</keyword>